<dbReference type="EMBL" id="MU393601">
    <property type="protein sequence ID" value="KAI4860048.1"/>
    <property type="molecule type" value="Genomic_DNA"/>
</dbReference>
<comment type="caution">
    <text evidence="1">The sequence shown here is derived from an EMBL/GenBank/DDBJ whole genome shotgun (WGS) entry which is preliminary data.</text>
</comment>
<sequence length="223" mass="24810">MGQNLSGAVGVSPRNHSILPFVNFVSRTRYVLTSPPVVQVVVEKEGRLYLVHVSITDVDSVQAVMEKVRATREKVLHQIFVLKLLHDTFWGQRITIATLCTFRHIEFSGYQAPLEVNVRDREPCVDLERPDLTDNTEPFIALYPELLKGNDAHKCVLVERELKKHNILICAFVGIVVAIAAGMLVGFFSRNIGFGLGTSAGIIGAIAFLVPLSTWVTERTEIE</sequence>
<gene>
    <name evidence="1" type="ORF">F4820DRAFT_127915</name>
</gene>
<organism evidence="1 2">
    <name type="scientific">Hypoxylon rubiginosum</name>
    <dbReference type="NCBI Taxonomy" id="110542"/>
    <lineage>
        <taxon>Eukaryota</taxon>
        <taxon>Fungi</taxon>
        <taxon>Dikarya</taxon>
        <taxon>Ascomycota</taxon>
        <taxon>Pezizomycotina</taxon>
        <taxon>Sordariomycetes</taxon>
        <taxon>Xylariomycetidae</taxon>
        <taxon>Xylariales</taxon>
        <taxon>Hypoxylaceae</taxon>
        <taxon>Hypoxylon</taxon>
    </lineage>
</organism>
<reference evidence="1 2" key="1">
    <citation type="journal article" date="2022" name="New Phytol.">
        <title>Ecological generalism drives hyperdiversity of secondary metabolite gene clusters in xylarialean endophytes.</title>
        <authorList>
            <person name="Franco M.E.E."/>
            <person name="Wisecaver J.H."/>
            <person name="Arnold A.E."/>
            <person name="Ju Y.M."/>
            <person name="Slot J.C."/>
            <person name="Ahrendt S."/>
            <person name="Moore L.P."/>
            <person name="Eastman K.E."/>
            <person name="Scott K."/>
            <person name="Konkel Z."/>
            <person name="Mondo S.J."/>
            <person name="Kuo A."/>
            <person name="Hayes R.D."/>
            <person name="Haridas S."/>
            <person name="Andreopoulos B."/>
            <person name="Riley R."/>
            <person name="LaButti K."/>
            <person name="Pangilinan J."/>
            <person name="Lipzen A."/>
            <person name="Amirebrahimi M."/>
            <person name="Yan J."/>
            <person name="Adam C."/>
            <person name="Keymanesh K."/>
            <person name="Ng V."/>
            <person name="Louie K."/>
            <person name="Northen T."/>
            <person name="Drula E."/>
            <person name="Henrissat B."/>
            <person name="Hsieh H.M."/>
            <person name="Youens-Clark K."/>
            <person name="Lutzoni F."/>
            <person name="Miadlikowska J."/>
            <person name="Eastwood D.C."/>
            <person name="Hamelin R.C."/>
            <person name="Grigoriev I.V."/>
            <person name="U'Ren J.M."/>
        </authorList>
    </citation>
    <scope>NUCLEOTIDE SEQUENCE [LARGE SCALE GENOMIC DNA]</scope>
    <source>
        <strain evidence="1 2">CBS 119005</strain>
    </source>
</reference>
<proteinExistence type="predicted"/>
<evidence type="ECO:0000313" key="2">
    <source>
        <dbReference type="Proteomes" id="UP001497700"/>
    </source>
</evidence>
<dbReference type="Proteomes" id="UP001497700">
    <property type="component" value="Unassembled WGS sequence"/>
</dbReference>
<keyword evidence="2" id="KW-1185">Reference proteome</keyword>
<name>A0ACB9YL25_9PEZI</name>
<evidence type="ECO:0000313" key="1">
    <source>
        <dbReference type="EMBL" id="KAI4860048.1"/>
    </source>
</evidence>
<accession>A0ACB9YL25</accession>
<protein>
    <submittedName>
        <fullName evidence="1">Uncharacterized protein</fullName>
    </submittedName>
</protein>